<evidence type="ECO:0000313" key="2">
    <source>
        <dbReference type="Proteomes" id="UP000033411"/>
    </source>
</evidence>
<name>A0A0F5QJS4_9HYPH</name>
<dbReference type="OrthoDB" id="8001694at2"/>
<reference evidence="1 2" key="1">
    <citation type="submission" date="2015-03" db="EMBL/GenBank/DDBJ databases">
        <authorList>
            <person name="Lepp D."/>
            <person name="Hassan Y.I."/>
            <person name="Li X.-Z."/>
            <person name="Zhou T."/>
        </authorList>
    </citation>
    <scope>NUCLEOTIDE SEQUENCE [LARGE SCALE GENOMIC DNA]</scope>
    <source>
        <strain evidence="1 2">E84</strain>
    </source>
</reference>
<dbReference type="InterPro" id="IPR025310">
    <property type="entry name" value="DUF4164"/>
</dbReference>
<dbReference type="RefSeq" id="WP_046140053.1">
    <property type="nucleotide sequence ID" value="NZ_LANJ01000004.1"/>
</dbReference>
<sequence>MSETELEDGIGAANARFDRAMARLDQSVKNLATRMRQHNRIEVDTQRLVHERARLATELDKTAARAKRLDDSAHDVSRRLVEAMETVREVLAKTE</sequence>
<protein>
    <recommendedName>
        <fullName evidence="3">Tropomyosin</fullName>
    </recommendedName>
</protein>
<dbReference type="STRING" id="1293439.WH87_01975"/>
<accession>A0A0F5QJS4</accession>
<keyword evidence="2" id="KW-1185">Reference proteome</keyword>
<organism evidence="1 2">
    <name type="scientific">Devosia epidermidihirudinis</name>
    <dbReference type="NCBI Taxonomy" id="1293439"/>
    <lineage>
        <taxon>Bacteria</taxon>
        <taxon>Pseudomonadati</taxon>
        <taxon>Pseudomonadota</taxon>
        <taxon>Alphaproteobacteria</taxon>
        <taxon>Hyphomicrobiales</taxon>
        <taxon>Devosiaceae</taxon>
        <taxon>Devosia</taxon>
    </lineage>
</organism>
<gene>
    <name evidence="1" type="ORF">WH87_01975</name>
</gene>
<dbReference type="EMBL" id="LANJ01000004">
    <property type="protein sequence ID" value="KKC40948.1"/>
    <property type="molecule type" value="Genomic_DNA"/>
</dbReference>
<comment type="caution">
    <text evidence="1">The sequence shown here is derived from an EMBL/GenBank/DDBJ whole genome shotgun (WGS) entry which is preliminary data.</text>
</comment>
<dbReference type="AlphaFoldDB" id="A0A0F5QJS4"/>
<dbReference type="Pfam" id="PF13747">
    <property type="entry name" value="DUF4164"/>
    <property type="match status" value="1"/>
</dbReference>
<evidence type="ECO:0008006" key="3">
    <source>
        <dbReference type="Google" id="ProtNLM"/>
    </source>
</evidence>
<evidence type="ECO:0000313" key="1">
    <source>
        <dbReference type="EMBL" id="KKC40948.1"/>
    </source>
</evidence>
<proteinExistence type="predicted"/>
<dbReference type="PATRIC" id="fig|1293439.3.peg.2760"/>
<dbReference type="Proteomes" id="UP000033411">
    <property type="component" value="Unassembled WGS sequence"/>
</dbReference>